<dbReference type="InterPro" id="IPR004360">
    <property type="entry name" value="Glyas_Fos-R_dOase_dom"/>
</dbReference>
<dbReference type="SUPFAM" id="SSF54593">
    <property type="entry name" value="Glyoxalase/Bleomycin resistance protein/Dihydroxybiphenyl dioxygenase"/>
    <property type="match status" value="1"/>
</dbReference>
<dbReference type="InterPro" id="IPR029068">
    <property type="entry name" value="Glyas_Bleomycin-R_OHBP_Dase"/>
</dbReference>
<dbReference type="AlphaFoldDB" id="A0A8J3S8Q9"/>
<dbReference type="Proteomes" id="UP000655044">
    <property type="component" value="Unassembled WGS sequence"/>
</dbReference>
<dbReference type="OrthoDB" id="485032at2"/>
<dbReference type="RefSeq" id="WP_068923129.1">
    <property type="nucleotide sequence ID" value="NZ_BMQP01000058.1"/>
</dbReference>
<comment type="caution">
    <text evidence="2">The sequence shown here is derived from an EMBL/GenBank/DDBJ whole genome shotgun (WGS) entry which is preliminary data.</text>
</comment>
<proteinExistence type="predicted"/>
<organism evidence="2 3">
    <name type="scientific">Planobispora rosea</name>
    <dbReference type="NCBI Taxonomy" id="35762"/>
    <lineage>
        <taxon>Bacteria</taxon>
        <taxon>Bacillati</taxon>
        <taxon>Actinomycetota</taxon>
        <taxon>Actinomycetes</taxon>
        <taxon>Streptosporangiales</taxon>
        <taxon>Streptosporangiaceae</taxon>
        <taxon>Planobispora</taxon>
    </lineage>
</organism>
<dbReference type="PANTHER" id="PTHR36437">
    <property type="entry name" value="GLYOXALASE/BLEOMYCIN RESISTANCE PROTEIN/DIOXYGENASE"/>
    <property type="match status" value="1"/>
</dbReference>
<dbReference type="EMBL" id="BOOI01000090">
    <property type="protein sequence ID" value="GIH88770.1"/>
    <property type="molecule type" value="Genomic_DNA"/>
</dbReference>
<feature type="domain" description="VOC" evidence="1">
    <location>
        <begin position="4"/>
        <end position="123"/>
    </location>
</feature>
<dbReference type="Pfam" id="PF00903">
    <property type="entry name" value="Glyoxalase"/>
    <property type="match status" value="1"/>
</dbReference>
<dbReference type="InterPro" id="IPR037523">
    <property type="entry name" value="VOC_core"/>
</dbReference>
<accession>A0A8J3S8Q9</accession>
<sequence>MIGAITSVPVYVTDATAALEFFVGVLGFAVRTNSAMGPMRWVEVAPPGGQSVLVLTGPGFESWAPEKVGVFTGIVFALTDAEATAEHLQKHGVPIVSGPQRMPWGMQLVFADPDGNTFAAVGT</sequence>
<dbReference type="PANTHER" id="PTHR36437:SF2">
    <property type="entry name" value="GLYOXALASE_BLEOMYCIN RESISTANCE PROTEIN_DIOXYGENASE"/>
    <property type="match status" value="1"/>
</dbReference>
<dbReference type="Gene3D" id="3.10.180.10">
    <property type="entry name" value="2,3-Dihydroxybiphenyl 1,2-Dioxygenase, domain 1"/>
    <property type="match status" value="1"/>
</dbReference>
<name>A0A8J3S8Q9_PLARO</name>
<evidence type="ECO:0000313" key="3">
    <source>
        <dbReference type="Proteomes" id="UP000655044"/>
    </source>
</evidence>
<evidence type="ECO:0000259" key="1">
    <source>
        <dbReference type="PROSITE" id="PS51819"/>
    </source>
</evidence>
<gene>
    <name evidence="2" type="primary">yetH</name>
    <name evidence="2" type="ORF">Pro02_71780</name>
</gene>
<evidence type="ECO:0000313" key="2">
    <source>
        <dbReference type="EMBL" id="GIH88770.1"/>
    </source>
</evidence>
<dbReference type="PROSITE" id="PS51819">
    <property type="entry name" value="VOC"/>
    <property type="match status" value="1"/>
</dbReference>
<protein>
    <recommendedName>
        <fullName evidence="1">VOC domain-containing protein</fullName>
    </recommendedName>
</protein>
<reference evidence="2" key="1">
    <citation type="submission" date="2021-01" db="EMBL/GenBank/DDBJ databases">
        <title>Whole genome shotgun sequence of Planobispora rosea NBRC 15558.</title>
        <authorList>
            <person name="Komaki H."/>
            <person name="Tamura T."/>
        </authorList>
    </citation>
    <scope>NUCLEOTIDE SEQUENCE</scope>
    <source>
        <strain evidence="2">NBRC 15558</strain>
    </source>
</reference>
<keyword evidence="3" id="KW-1185">Reference proteome</keyword>